<evidence type="ECO:0000313" key="3">
    <source>
        <dbReference type="EMBL" id="DAE16617.1"/>
    </source>
</evidence>
<dbReference type="InterPro" id="IPR050336">
    <property type="entry name" value="Chromosome_partition/occlusion"/>
</dbReference>
<dbReference type="SMART" id="SM00470">
    <property type="entry name" value="ParB"/>
    <property type="match status" value="1"/>
</dbReference>
<dbReference type="InterPro" id="IPR003115">
    <property type="entry name" value="ParB_N"/>
</dbReference>
<dbReference type="GO" id="GO:0007059">
    <property type="term" value="P:chromosome segregation"/>
    <property type="evidence" value="ECO:0007669"/>
    <property type="project" value="TreeGrafter"/>
</dbReference>
<dbReference type="EMBL" id="BK015628">
    <property type="protein sequence ID" value="DAE16617.1"/>
    <property type="molecule type" value="Genomic_DNA"/>
</dbReference>
<feature type="domain" description="ParB-like N-terminal" evidence="2">
    <location>
        <begin position="9"/>
        <end position="97"/>
    </location>
</feature>
<evidence type="ECO:0000256" key="1">
    <source>
        <dbReference type="SAM" id="MobiDB-lite"/>
    </source>
</evidence>
<organism evidence="3">
    <name type="scientific">Myoviridae sp. ctw4b6</name>
    <dbReference type="NCBI Taxonomy" id="2825206"/>
    <lineage>
        <taxon>Viruses</taxon>
        <taxon>Duplodnaviria</taxon>
        <taxon>Heunggongvirae</taxon>
        <taxon>Uroviricota</taxon>
        <taxon>Caudoviricetes</taxon>
    </lineage>
</organism>
<dbReference type="InterPro" id="IPR036086">
    <property type="entry name" value="ParB/Sulfiredoxin_sf"/>
</dbReference>
<dbReference type="SUPFAM" id="SSF110849">
    <property type="entry name" value="ParB/Sulfiredoxin"/>
    <property type="match status" value="1"/>
</dbReference>
<sequence length="176" mass="19200">MRTHKLKIQEIPLKNIALLAGNPRRGNIDAVAESMETNGVYQPVIINKGTHTGREMEVIAGNHRVQAAQKLGLETIPAIVLDITDSEAKRIALADNRTSDLAEYDAQALLDMLDDLDDLVGTGYDLDDLDELRADLEEIAEEIDPEKDTEGGSLEEQFGTPPLHHPIGARRGMAGP</sequence>
<feature type="region of interest" description="Disordered" evidence="1">
    <location>
        <begin position="141"/>
        <end position="176"/>
    </location>
</feature>
<protein>
    <submittedName>
        <fullName evidence="3">ParB protein</fullName>
    </submittedName>
</protein>
<reference evidence="3" key="1">
    <citation type="journal article" date="2021" name="Proc. Natl. Acad. Sci. U.S.A.">
        <title>A Catalog of Tens of Thousands of Viruses from Human Metagenomes Reveals Hidden Associations with Chronic Diseases.</title>
        <authorList>
            <person name="Tisza M.J."/>
            <person name="Buck C.B."/>
        </authorList>
    </citation>
    <scope>NUCLEOTIDE SEQUENCE</scope>
    <source>
        <strain evidence="3">Ctw4b6</strain>
    </source>
</reference>
<dbReference type="Gene3D" id="3.90.1530.10">
    <property type="entry name" value="Conserved hypothetical protein from pyrococcus furiosus pfu- 392566-001, ParB domain"/>
    <property type="match status" value="1"/>
</dbReference>
<dbReference type="PANTHER" id="PTHR33375:SF1">
    <property type="entry name" value="CHROMOSOME-PARTITIONING PROTEIN PARB-RELATED"/>
    <property type="match status" value="1"/>
</dbReference>
<dbReference type="PANTHER" id="PTHR33375">
    <property type="entry name" value="CHROMOSOME-PARTITIONING PROTEIN PARB-RELATED"/>
    <property type="match status" value="1"/>
</dbReference>
<proteinExistence type="predicted"/>
<dbReference type="Pfam" id="PF02195">
    <property type="entry name" value="ParB_N"/>
    <property type="match status" value="1"/>
</dbReference>
<accession>A0A8S5QCT4</accession>
<evidence type="ECO:0000259" key="2">
    <source>
        <dbReference type="SMART" id="SM00470"/>
    </source>
</evidence>
<name>A0A8S5QCT4_9CAUD</name>